<dbReference type="STRING" id="318161.Sden_1736"/>
<dbReference type="Gene3D" id="3.30.310.170">
    <property type="entry name" value="Outer membrane protein assembly factor BamC"/>
    <property type="match status" value="1"/>
</dbReference>
<protein>
    <recommendedName>
        <fullName evidence="6">Outer membrane protein assembly factor BamC</fullName>
    </recommendedName>
</protein>
<dbReference type="OrthoDB" id="5598420at2"/>
<reference evidence="7 8" key="1">
    <citation type="submission" date="2006-03" db="EMBL/GenBank/DDBJ databases">
        <title>Complete sequence of Shewanella denitrificans OS217.</title>
        <authorList>
            <consortium name="US DOE Joint Genome Institute"/>
            <person name="Copeland A."/>
            <person name="Lucas S."/>
            <person name="Lapidus A."/>
            <person name="Barry K."/>
            <person name="Detter J.C."/>
            <person name="Glavina del Rio T."/>
            <person name="Hammon N."/>
            <person name="Israni S."/>
            <person name="Dalin E."/>
            <person name="Tice H."/>
            <person name="Pitluck S."/>
            <person name="Brettin T."/>
            <person name="Bruce D."/>
            <person name="Han C."/>
            <person name="Tapia R."/>
            <person name="Gilna P."/>
            <person name="Kiss H."/>
            <person name="Schmutz J."/>
            <person name="Larimer F."/>
            <person name="Land M."/>
            <person name="Hauser L."/>
            <person name="Kyrpides N."/>
            <person name="Lykidis A."/>
            <person name="Richardson P."/>
        </authorList>
    </citation>
    <scope>NUCLEOTIDE SEQUENCE [LARGE SCALE GENOMIC DNA]</scope>
    <source>
        <strain evidence="8">OS217 / ATCC BAA-1090 / DSM 15013</strain>
    </source>
</reference>
<keyword evidence="2 6" id="KW-0472">Membrane</keyword>
<keyword evidence="1 6" id="KW-0732">Signal</keyword>
<dbReference type="eggNOG" id="COG3317">
    <property type="taxonomic scope" value="Bacteria"/>
</dbReference>
<dbReference type="EMBL" id="CP000302">
    <property type="protein sequence ID" value="ABE55020.1"/>
    <property type="molecule type" value="Genomic_DNA"/>
</dbReference>
<dbReference type="KEGG" id="sdn:Sden_1736"/>
<comment type="similarity">
    <text evidence="6">Belongs to the BamC family.</text>
</comment>
<comment type="function">
    <text evidence="6">Part of the outer membrane protein assembly complex, which is involved in assembly and insertion of beta-barrel proteins into the outer membrane.</text>
</comment>
<keyword evidence="3 6" id="KW-0564">Palmitate</keyword>
<name>Q12NF6_SHEDO</name>
<dbReference type="Gene3D" id="3.30.530.50">
    <property type="match status" value="1"/>
</dbReference>
<evidence type="ECO:0000313" key="7">
    <source>
        <dbReference type="EMBL" id="ABE55020.1"/>
    </source>
</evidence>
<dbReference type="HAMAP" id="MF_00924">
    <property type="entry name" value="OM_assembly_BamC"/>
    <property type="match status" value="1"/>
</dbReference>
<dbReference type="Proteomes" id="UP000001982">
    <property type="component" value="Chromosome"/>
</dbReference>
<dbReference type="GO" id="GO:0043165">
    <property type="term" value="P:Gram-negative-bacterium-type cell outer membrane assembly"/>
    <property type="evidence" value="ECO:0007669"/>
    <property type="project" value="UniProtKB-UniRule"/>
</dbReference>
<sequence length="372" mass="42040">MLVKEKLKQITPILLVAAVSAACSSPIDRRQVNGTDEYINAEVTPGLNIPASLTTPPYTKEYEIPPVGTKANTAIVGKKLDIRAPLQVLPMAEGTRVEENSDNIRVVIESIDNSMDLQQEIFDTIRGSLIDSGITVLVENTNEGFIETDWITSEEVIESNWWSADKVYQLRQRYRYDIAIKPHGRTADVTINLIEHEEHYNGENQGVLLSGEDKRRYTIDRLNSSVAYMSAKREQLLKENRLRQSRGIDLQLIAAQGKEGAYWLADGKFKQVWDRLRIVLPELGFDVLDMDMNKGLYYVNLEESGGFWSSLWGDESLALDKGNYRVVLTASDDTNKTNIYLKDVAGEPVDDEVMAQVFKSFADLMQTDRKVR</sequence>
<gene>
    <name evidence="6" type="primary">bamC</name>
    <name evidence="7" type="ordered locus">Sden_1736</name>
</gene>
<dbReference type="InterPro" id="IPR014524">
    <property type="entry name" value="BamC"/>
</dbReference>
<dbReference type="GO" id="GO:0009279">
    <property type="term" value="C:cell outer membrane"/>
    <property type="evidence" value="ECO:0007669"/>
    <property type="project" value="UniProtKB-SubCell"/>
</dbReference>
<dbReference type="InterPro" id="IPR042268">
    <property type="entry name" value="BamC_C"/>
</dbReference>
<keyword evidence="5 6" id="KW-0449">Lipoprotein</keyword>
<evidence type="ECO:0000256" key="3">
    <source>
        <dbReference type="ARBA" id="ARBA00023139"/>
    </source>
</evidence>
<evidence type="ECO:0000256" key="5">
    <source>
        <dbReference type="ARBA" id="ARBA00023288"/>
    </source>
</evidence>
<dbReference type="Pfam" id="PF06804">
    <property type="entry name" value="Lipoprotein_18"/>
    <property type="match status" value="1"/>
</dbReference>
<dbReference type="AlphaFoldDB" id="Q12NF6"/>
<evidence type="ECO:0000256" key="4">
    <source>
        <dbReference type="ARBA" id="ARBA00023237"/>
    </source>
</evidence>
<dbReference type="RefSeq" id="WP_011496177.1">
    <property type="nucleotide sequence ID" value="NC_007954.1"/>
</dbReference>
<evidence type="ECO:0000313" key="8">
    <source>
        <dbReference type="Proteomes" id="UP000001982"/>
    </source>
</evidence>
<evidence type="ECO:0000256" key="1">
    <source>
        <dbReference type="ARBA" id="ARBA00022729"/>
    </source>
</evidence>
<comment type="subcellular location">
    <subcellularLocation>
        <location evidence="6">Cell outer membrane</location>
        <topology evidence="6">Lipid-anchor</topology>
    </subcellularLocation>
</comment>
<accession>Q12NF6</accession>
<proteinExistence type="inferred from homology"/>
<dbReference type="InterPro" id="IPR010653">
    <property type="entry name" value="NlpB/DapX"/>
</dbReference>
<keyword evidence="4 6" id="KW-0998">Cell outer membrane</keyword>
<evidence type="ECO:0000256" key="6">
    <source>
        <dbReference type="HAMAP-Rule" id="MF_00924"/>
    </source>
</evidence>
<keyword evidence="8" id="KW-1185">Reference proteome</keyword>
<dbReference type="GO" id="GO:0051205">
    <property type="term" value="P:protein insertion into membrane"/>
    <property type="evidence" value="ECO:0007669"/>
    <property type="project" value="UniProtKB-UniRule"/>
</dbReference>
<dbReference type="HOGENOM" id="CLU_063217_0_0_6"/>
<organism evidence="7 8">
    <name type="scientific">Shewanella denitrificans (strain OS217 / ATCC BAA-1090 / DSM 15013)</name>
    <dbReference type="NCBI Taxonomy" id="318161"/>
    <lineage>
        <taxon>Bacteria</taxon>
        <taxon>Pseudomonadati</taxon>
        <taxon>Pseudomonadota</taxon>
        <taxon>Gammaproteobacteria</taxon>
        <taxon>Alteromonadales</taxon>
        <taxon>Shewanellaceae</taxon>
        <taxon>Shewanella</taxon>
    </lineage>
</organism>
<evidence type="ECO:0000256" key="2">
    <source>
        <dbReference type="ARBA" id="ARBA00023136"/>
    </source>
</evidence>
<dbReference type="PIRSF" id="PIRSF026343">
    <property type="entry name" value="NlpB"/>
    <property type="match status" value="1"/>
</dbReference>
<dbReference type="PROSITE" id="PS51257">
    <property type="entry name" value="PROKAR_LIPOPROTEIN"/>
    <property type="match status" value="1"/>
</dbReference>
<comment type="subunit">
    <text evidence="6">Part of the Bam complex.</text>
</comment>